<dbReference type="RefSeq" id="WP_062371902.1">
    <property type="nucleotide sequence ID" value="NZ_LNCD01000101.1"/>
</dbReference>
<comment type="caution">
    <text evidence="2">The sequence shown here is derived from an EMBL/GenBank/DDBJ whole genome shotgun (WGS) entry which is preliminary data.</text>
</comment>
<proteinExistence type="predicted"/>
<feature type="compositionally biased region" description="Basic and acidic residues" evidence="1">
    <location>
        <begin position="1"/>
        <end position="10"/>
    </location>
</feature>
<evidence type="ECO:0000313" key="3">
    <source>
        <dbReference type="Proteomes" id="UP000068164"/>
    </source>
</evidence>
<dbReference type="OrthoDB" id="8117066at2"/>
<organism evidence="2 3">
    <name type="scientific">Rhizobium altiplani</name>
    <dbReference type="NCBI Taxonomy" id="1864509"/>
    <lineage>
        <taxon>Bacteria</taxon>
        <taxon>Pseudomonadati</taxon>
        <taxon>Pseudomonadota</taxon>
        <taxon>Alphaproteobacteria</taxon>
        <taxon>Hyphomicrobiales</taxon>
        <taxon>Rhizobiaceae</taxon>
        <taxon>Rhizobium/Agrobacterium group</taxon>
        <taxon>Rhizobium</taxon>
    </lineage>
</organism>
<gene>
    <name evidence="2" type="ORF">AS026_12505</name>
</gene>
<reference evidence="2 3" key="1">
    <citation type="submission" date="2015-11" db="EMBL/GenBank/DDBJ databases">
        <title>Draft Genome Sequence of the Strain BR 10423 (Rhizobium sp.) isolated from nodules of Mimosa pudica.</title>
        <authorList>
            <person name="Barauna A.C."/>
            <person name="Zilli J.E."/>
            <person name="Simoes-Araujo J.L."/>
            <person name="Reis V.M."/>
            <person name="James E.K."/>
            <person name="Reis F.B.Jr."/>
            <person name="Rouws L.F."/>
            <person name="Passos S.R."/>
            <person name="Gois S.R."/>
        </authorList>
    </citation>
    <scope>NUCLEOTIDE SEQUENCE [LARGE SCALE GENOMIC DNA]</scope>
    <source>
        <strain evidence="2 3">BR10423</strain>
    </source>
</reference>
<name>A0A109JFN8_9HYPH</name>
<evidence type="ECO:0000313" key="2">
    <source>
        <dbReference type="EMBL" id="KWV47979.1"/>
    </source>
</evidence>
<protein>
    <submittedName>
        <fullName evidence="2">Uncharacterized protein</fullName>
    </submittedName>
</protein>
<keyword evidence="3" id="KW-1185">Reference proteome</keyword>
<feature type="region of interest" description="Disordered" evidence="1">
    <location>
        <begin position="1"/>
        <end position="70"/>
    </location>
</feature>
<accession>A0A109JFN8</accession>
<dbReference type="EMBL" id="LNCD01000101">
    <property type="protein sequence ID" value="KWV47979.1"/>
    <property type="molecule type" value="Genomic_DNA"/>
</dbReference>
<dbReference type="Proteomes" id="UP000068164">
    <property type="component" value="Unassembled WGS sequence"/>
</dbReference>
<feature type="compositionally biased region" description="Basic and acidic residues" evidence="1">
    <location>
        <begin position="61"/>
        <end position="70"/>
    </location>
</feature>
<sequence>MKSKTTRDAKGAFAPSQAKRESDGVESAKPAVVTGSEDASVNKVPPGGKKTKDWNVNYDISEVKQDNDQG</sequence>
<evidence type="ECO:0000256" key="1">
    <source>
        <dbReference type="SAM" id="MobiDB-lite"/>
    </source>
</evidence>
<dbReference type="AlphaFoldDB" id="A0A109JFN8"/>